<feature type="non-terminal residue" evidence="1">
    <location>
        <position position="75"/>
    </location>
</feature>
<proteinExistence type="predicted"/>
<keyword evidence="2" id="KW-1185">Reference proteome</keyword>
<dbReference type="AlphaFoldDB" id="A0A8J9Y4Q8"/>
<dbReference type="Proteomes" id="UP000838878">
    <property type="component" value="Chromosome 1"/>
</dbReference>
<evidence type="ECO:0000313" key="1">
    <source>
        <dbReference type="EMBL" id="CAH0713250.1"/>
    </source>
</evidence>
<gene>
    <name evidence="1" type="ORF">BINO364_LOCUS430</name>
</gene>
<sequence length="75" mass="8522">MRFFNTIMTSQGWRVRCEGEEGCVTCEVRTLRRMRDRGTPAAQARPYPLPRISLPPAACPARPVSRRECTPSDDL</sequence>
<evidence type="ECO:0000313" key="2">
    <source>
        <dbReference type="Proteomes" id="UP000838878"/>
    </source>
</evidence>
<protein>
    <submittedName>
        <fullName evidence="1">Uncharacterized protein</fullName>
    </submittedName>
</protein>
<dbReference type="EMBL" id="OV170221">
    <property type="protein sequence ID" value="CAH0713250.1"/>
    <property type="molecule type" value="Genomic_DNA"/>
</dbReference>
<accession>A0A8J9Y4Q8</accession>
<organism evidence="1 2">
    <name type="scientific">Brenthis ino</name>
    <name type="common">lesser marbled fritillary</name>
    <dbReference type="NCBI Taxonomy" id="405034"/>
    <lineage>
        <taxon>Eukaryota</taxon>
        <taxon>Metazoa</taxon>
        <taxon>Ecdysozoa</taxon>
        <taxon>Arthropoda</taxon>
        <taxon>Hexapoda</taxon>
        <taxon>Insecta</taxon>
        <taxon>Pterygota</taxon>
        <taxon>Neoptera</taxon>
        <taxon>Endopterygota</taxon>
        <taxon>Lepidoptera</taxon>
        <taxon>Glossata</taxon>
        <taxon>Ditrysia</taxon>
        <taxon>Papilionoidea</taxon>
        <taxon>Nymphalidae</taxon>
        <taxon>Heliconiinae</taxon>
        <taxon>Argynnini</taxon>
        <taxon>Brenthis</taxon>
    </lineage>
</organism>
<name>A0A8J9Y4Q8_9NEOP</name>
<dbReference type="OrthoDB" id="7449678at2759"/>
<reference evidence="1" key="1">
    <citation type="submission" date="2021-12" db="EMBL/GenBank/DDBJ databases">
        <authorList>
            <person name="Martin H S."/>
        </authorList>
    </citation>
    <scope>NUCLEOTIDE SEQUENCE</scope>
</reference>